<name>A0ACC3BXP4_PYRYE</name>
<gene>
    <name evidence="1" type="ORF">I4F81_004876</name>
</gene>
<sequence>MTVYRRARGRQGGCGEGNDASTAVPTWVVRLLCKDDSGDGKDLRDGVSGGGSSGSSGGVIDSSSSRESIEASGSGATEKAHGDTVDVNVGGGSRGNVAGGEAPGGGVEGVRAETLSGVIGVSLDGNGWGDLLNAAGTNLWHYHAALYGVWAAVAASTVVLPLPSPLPPPPWIAAAATADTAANSGGSVPRAKLPAVVLLLGPSVWTVAGLPPDGLPFEATPAVMAALPGHTGVHLQGVADALRARLFVARTPSAETAASTAPKDPEGAAAGVATAAAAAAAATEPLRRLLVEASAGDGRLERVVVPWRDGLLWDLAWDGRLAADLRSPDVWGCVCRGSLVNAYRVALLAGAPASRSLQLLRGGEENNAPARPPVSRATPDTDPDGHEGAPTTTSTSAVANAAAAIATTAAHAGPEAPLPSGARHACLISRQDRSPSGGSSGKPARNLHPKLLLQLLQALRSPLFLAPSLGVVPPAGKATAAATTTASLSSSALSLPSPGNGVSPSPRNSSVAGQLRSILAECGVLVGAHGAGLVGALGLPPGGAVVELAVPARRYAYFANVAALVDGVSL</sequence>
<reference evidence="1" key="1">
    <citation type="submission" date="2019-11" db="EMBL/GenBank/DDBJ databases">
        <title>Nori genome reveals adaptations in red seaweeds to the harsh intertidal environment.</title>
        <authorList>
            <person name="Wang D."/>
            <person name="Mao Y."/>
        </authorList>
    </citation>
    <scope>NUCLEOTIDE SEQUENCE</scope>
    <source>
        <tissue evidence="1">Gametophyte</tissue>
    </source>
</reference>
<evidence type="ECO:0000313" key="1">
    <source>
        <dbReference type="EMBL" id="KAK1862302.1"/>
    </source>
</evidence>
<protein>
    <submittedName>
        <fullName evidence="1">Uncharacterized protein</fullName>
    </submittedName>
</protein>
<evidence type="ECO:0000313" key="2">
    <source>
        <dbReference type="Proteomes" id="UP000798662"/>
    </source>
</evidence>
<organism evidence="1 2">
    <name type="scientific">Pyropia yezoensis</name>
    <name type="common">Susabi-nori</name>
    <name type="synonym">Porphyra yezoensis</name>
    <dbReference type="NCBI Taxonomy" id="2788"/>
    <lineage>
        <taxon>Eukaryota</taxon>
        <taxon>Rhodophyta</taxon>
        <taxon>Bangiophyceae</taxon>
        <taxon>Bangiales</taxon>
        <taxon>Bangiaceae</taxon>
        <taxon>Pyropia</taxon>
    </lineage>
</organism>
<accession>A0ACC3BXP4</accession>
<proteinExistence type="predicted"/>
<comment type="caution">
    <text evidence="1">The sequence shown here is derived from an EMBL/GenBank/DDBJ whole genome shotgun (WGS) entry which is preliminary data.</text>
</comment>
<keyword evidence="2" id="KW-1185">Reference proteome</keyword>
<dbReference type="Proteomes" id="UP000798662">
    <property type="component" value="Chromosome 1"/>
</dbReference>
<dbReference type="EMBL" id="CM020618">
    <property type="protein sequence ID" value="KAK1862302.1"/>
    <property type="molecule type" value="Genomic_DNA"/>
</dbReference>